<dbReference type="InterPro" id="IPR029069">
    <property type="entry name" value="HotDog_dom_sf"/>
</dbReference>
<dbReference type="Proteomes" id="UP001156641">
    <property type="component" value="Unassembled WGS sequence"/>
</dbReference>
<organism evidence="5 6">
    <name type="scientific">Acidocella aquatica</name>
    <dbReference type="NCBI Taxonomy" id="1922313"/>
    <lineage>
        <taxon>Bacteria</taxon>
        <taxon>Pseudomonadati</taxon>
        <taxon>Pseudomonadota</taxon>
        <taxon>Alphaproteobacteria</taxon>
        <taxon>Acetobacterales</taxon>
        <taxon>Acidocellaceae</taxon>
        <taxon>Acidocella</taxon>
    </lineage>
</organism>
<name>A0ABQ6A4P3_9PROT</name>
<reference evidence="6" key="1">
    <citation type="journal article" date="2019" name="Int. J. Syst. Evol. Microbiol.">
        <title>The Global Catalogue of Microorganisms (GCM) 10K type strain sequencing project: providing services to taxonomists for standard genome sequencing and annotation.</title>
        <authorList>
            <consortium name="The Broad Institute Genomics Platform"/>
            <consortium name="The Broad Institute Genome Sequencing Center for Infectious Disease"/>
            <person name="Wu L."/>
            <person name="Ma J."/>
        </authorList>
    </citation>
    <scope>NUCLEOTIDE SEQUENCE [LARGE SCALE GENOMIC DNA]</scope>
    <source>
        <strain evidence="6">NBRC 112502</strain>
    </source>
</reference>
<dbReference type="InterPro" id="IPR002505">
    <property type="entry name" value="PTA_PTB"/>
</dbReference>
<sequence length="481" mass="49810">MDINTEIIENRVFGDIAPGDSASLSRKITLDDIALFSVISGDINPAHLDAEYAASGLFHHIIAQGVLTAGLISAVLGTKLPGPGTIYLGQDLRFLAPVSPGDTVTATVIVSEKIAQNHRVILDCTCRNQDGAIVLHGTATVKAPEEKISRRAIVLPEVRLLRHEHLRSLLSRAGAGSPLPTAIAHPCDEVSLLAAVEAARAGLITPILVGPADRIRATAKTHGLDISAFRIEPTAHSHQSAARAVELVRMGRAKLLMKGSLHTDELLHEVTAAQTGLRTGKRLSHVYVMDVPSYPKPLLVTDAAINIAPDLEDKTHIIQNAIELAHVLGIATPRVAILAAVETVNPAMQATLDAAALCKMAERGQITGALLDGPLAFDNAINATAAAQKGISSPVAGLADILVVPSIEAGNILAKQLTFLANADAAGIVLGASVPIILTSRADDARARMASCALAVILAGAKALVAPEANAAFAQGAAAGA</sequence>
<accession>A0ABQ6A4P3</accession>
<evidence type="ECO:0000259" key="4">
    <source>
        <dbReference type="Pfam" id="PF01575"/>
    </source>
</evidence>
<evidence type="ECO:0000259" key="3">
    <source>
        <dbReference type="Pfam" id="PF01515"/>
    </source>
</evidence>
<keyword evidence="1" id="KW-0808">Transferase</keyword>
<evidence type="ECO:0000313" key="6">
    <source>
        <dbReference type="Proteomes" id="UP001156641"/>
    </source>
</evidence>
<dbReference type="NCBIfam" id="NF008852">
    <property type="entry name" value="PRK11890.1"/>
    <property type="match status" value="1"/>
</dbReference>
<feature type="domain" description="MaoC-like" evidence="4">
    <location>
        <begin position="23"/>
        <end position="116"/>
    </location>
</feature>
<feature type="domain" description="Phosphate acetyl/butaryl transferase" evidence="3">
    <location>
        <begin position="241"/>
        <end position="455"/>
    </location>
</feature>
<dbReference type="InterPro" id="IPR050500">
    <property type="entry name" value="Phos_Acetyltrans/Butyryltrans"/>
</dbReference>
<dbReference type="Pfam" id="PF01575">
    <property type="entry name" value="MaoC_dehydratas"/>
    <property type="match status" value="1"/>
</dbReference>
<dbReference type="Pfam" id="PF01515">
    <property type="entry name" value="PTA_PTB"/>
    <property type="match status" value="1"/>
</dbReference>
<dbReference type="Gene3D" id="3.40.718.10">
    <property type="entry name" value="Isopropylmalate Dehydrogenase"/>
    <property type="match status" value="1"/>
</dbReference>
<keyword evidence="6" id="KW-1185">Reference proteome</keyword>
<dbReference type="SUPFAM" id="SSF54637">
    <property type="entry name" value="Thioesterase/thiol ester dehydrase-isomerase"/>
    <property type="match status" value="1"/>
</dbReference>
<dbReference type="SUPFAM" id="SSF53659">
    <property type="entry name" value="Isocitrate/Isopropylmalate dehydrogenase-like"/>
    <property type="match status" value="1"/>
</dbReference>
<protein>
    <submittedName>
        <fullName evidence="5">Bifunctional enoyl-CoA hydratase/phosphate acetyltransferase</fullName>
    </submittedName>
</protein>
<keyword evidence="2" id="KW-0012">Acyltransferase</keyword>
<comment type="caution">
    <text evidence="5">The sequence shown here is derived from an EMBL/GenBank/DDBJ whole genome shotgun (WGS) entry which is preliminary data.</text>
</comment>
<evidence type="ECO:0000313" key="5">
    <source>
        <dbReference type="EMBL" id="GLR66647.1"/>
    </source>
</evidence>
<dbReference type="InterPro" id="IPR002539">
    <property type="entry name" value="MaoC-like_dom"/>
</dbReference>
<dbReference type="PANTHER" id="PTHR43356:SF2">
    <property type="entry name" value="PHOSPHATE ACETYLTRANSFERASE"/>
    <property type="match status" value="1"/>
</dbReference>
<evidence type="ECO:0000256" key="2">
    <source>
        <dbReference type="ARBA" id="ARBA00023315"/>
    </source>
</evidence>
<dbReference type="Gene3D" id="3.10.129.10">
    <property type="entry name" value="Hotdog Thioesterase"/>
    <property type="match status" value="1"/>
</dbReference>
<dbReference type="EMBL" id="BSOS01000033">
    <property type="protein sequence ID" value="GLR66647.1"/>
    <property type="molecule type" value="Genomic_DNA"/>
</dbReference>
<gene>
    <name evidence="5" type="ORF">GCM10010909_13270</name>
</gene>
<dbReference type="RefSeq" id="WP_284257353.1">
    <property type="nucleotide sequence ID" value="NZ_BSOS01000033.1"/>
</dbReference>
<evidence type="ECO:0000256" key="1">
    <source>
        <dbReference type="ARBA" id="ARBA00022679"/>
    </source>
</evidence>
<proteinExistence type="predicted"/>
<dbReference type="NCBIfam" id="NF006045">
    <property type="entry name" value="PRK08190.1"/>
    <property type="match status" value="1"/>
</dbReference>
<dbReference type="CDD" id="cd03449">
    <property type="entry name" value="R_hydratase"/>
    <property type="match status" value="1"/>
</dbReference>
<dbReference type="PANTHER" id="PTHR43356">
    <property type="entry name" value="PHOSPHATE ACETYLTRANSFERASE"/>
    <property type="match status" value="1"/>
</dbReference>